<keyword evidence="2" id="KW-0804">Transcription</keyword>
<dbReference type="Pfam" id="PF03514">
    <property type="entry name" value="GRAS"/>
    <property type="match status" value="1"/>
</dbReference>
<accession>A0AAV1EH98</accession>
<dbReference type="InterPro" id="IPR005202">
    <property type="entry name" value="TF_GRAS"/>
</dbReference>
<keyword evidence="1" id="KW-0805">Transcription regulation</keyword>
<feature type="region of interest" description="SAW" evidence="3">
    <location>
        <begin position="370"/>
        <end position="446"/>
    </location>
</feature>
<proteinExistence type="inferred from homology"/>
<feature type="short sequence motif" description="LXXLL motif" evidence="3">
    <location>
        <begin position="285"/>
        <end position="289"/>
    </location>
</feature>
<comment type="caution">
    <text evidence="3">Lacks conserved residue(s) required for the propagation of feature annotation.</text>
</comment>
<dbReference type="PANTHER" id="PTHR31636">
    <property type="entry name" value="OSJNBA0084A10.13 PROTEIN-RELATED"/>
    <property type="match status" value="1"/>
</dbReference>
<evidence type="ECO:0000256" key="1">
    <source>
        <dbReference type="ARBA" id="ARBA00023015"/>
    </source>
</evidence>
<organism evidence="5 6">
    <name type="scientific">Oldenlandia corymbosa var. corymbosa</name>
    <dbReference type="NCBI Taxonomy" id="529605"/>
    <lineage>
        <taxon>Eukaryota</taxon>
        <taxon>Viridiplantae</taxon>
        <taxon>Streptophyta</taxon>
        <taxon>Embryophyta</taxon>
        <taxon>Tracheophyta</taxon>
        <taxon>Spermatophyta</taxon>
        <taxon>Magnoliopsida</taxon>
        <taxon>eudicotyledons</taxon>
        <taxon>Gunneridae</taxon>
        <taxon>Pentapetalae</taxon>
        <taxon>asterids</taxon>
        <taxon>lamiids</taxon>
        <taxon>Gentianales</taxon>
        <taxon>Rubiaceae</taxon>
        <taxon>Rubioideae</taxon>
        <taxon>Spermacoceae</taxon>
        <taxon>Hedyotis-Oldenlandia complex</taxon>
        <taxon>Oldenlandia</taxon>
    </lineage>
</organism>
<dbReference type="PROSITE" id="PS50985">
    <property type="entry name" value="GRAS"/>
    <property type="match status" value="1"/>
</dbReference>
<keyword evidence="6" id="KW-1185">Reference proteome</keyword>
<gene>
    <name evidence="5" type="ORF">OLC1_LOCUS24743</name>
</gene>
<evidence type="ECO:0000313" key="5">
    <source>
        <dbReference type="EMBL" id="CAI9118982.1"/>
    </source>
</evidence>
<feature type="region of interest" description="Disordered" evidence="4">
    <location>
        <begin position="1"/>
        <end position="22"/>
    </location>
</feature>
<evidence type="ECO:0000256" key="2">
    <source>
        <dbReference type="ARBA" id="ARBA00023163"/>
    </source>
</evidence>
<evidence type="ECO:0000313" key="6">
    <source>
        <dbReference type="Proteomes" id="UP001161247"/>
    </source>
</evidence>
<sequence>MDFSAPKITDNRGKRLRDERRIPESNGHSRYQILSTACIMKLARDKLQQIKSGETPASEADSHLPFEASEDLELAILLQAAAAKVANQEWFQAEKLLTFCDLSASPGGNPVQRVVYYFSESLRERIERECGLLLSEEFEKLRIEKAMDVQQAEIHLQPEMMECQQEVPIRPASESAAIQAILDAVESSKRVHLIDLGINNGSHWTQIIQHFAVRYDCPLEILRISAVGSCKVLLEATGKRLSSFARSLNLPFSFHMIISELKDLNEELFDIESNEAVAVYSEFRLSTLLPWPDHLKNLIGVVTNLKPRVMAIKEMEASMNNGDFLDRFHAALLIFSALFDSIKVCMESRIAFRKWSEEVIYQKMIRNIVSTEGIQRVFRHERIGFWRRYLGSFGMVETDFSSLAISQATVLLRRSNNFSYCDLNRDGKSLIFGWKGTSILNLSAWKFQDH</sequence>
<comment type="similarity">
    <text evidence="3">Belongs to the GRAS family.</text>
</comment>
<dbReference type="EMBL" id="OX459126">
    <property type="protein sequence ID" value="CAI9118982.1"/>
    <property type="molecule type" value="Genomic_DNA"/>
</dbReference>
<dbReference type="AlphaFoldDB" id="A0AAV1EH98"/>
<protein>
    <submittedName>
        <fullName evidence="5">OLC1v1020629C1</fullName>
    </submittedName>
</protein>
<dbReference type="Proteomes" id="UP001161247">
    <property type="component" value="Chromosome 9"/>
</dbReference>
<feature type="compositionally biased region" description="Basic and acidic residues" evidence="4">
    <location>
        <begin position="9"/>
        <end position="22"/>
    </location>
</feature>
<evidence type="ECO:0000256" key="4">
    <source>
        <dbReference type="SAM" id="MobiDB-lite"/>
    </source>
</evidence>
<reference evidence="5" key="1">
    <citation type="submission" date="2023-03" db="EMBL/GenBank/DDBJ databases">
        <authorList>
            <person name="Julca I."/>
        </authorList>
    </citation>
    <scope>NUCLEOTIDE SEQUENCE</scope>
</reference>
<evidence type="ECO:0000256" key="3">
    <source>
        <dbReference type="PROSITE-ProRule" id="PRU01191"/>
    </source>
</evidence>
<name>A0AAV1EH98_OLDCO</name>